<protein>
    <submittedName>
        <fullName evidence="8">Putative membrane protein</fullName>
    </submittedName>
</protein>
<evidence type="ECO:0000256" key="2">
    <source>
        <dbReference type="ARBA" id="ARBA00022475"/>
    </source>
</evidence>
<keyword evidence="5 6" id="KW-0472">Membrane</keyword>
<comment type="subcellular location">
    <subcellularLocation>
        <location evidence="1">Cell membrane</location>
        <topology evidence="1">Multi-pass membrane protein</topology>
    </subcellularLocation>
</comment>
<evidence type="ECO:0000256" key="3">
    <source>
        <dbReference type="ARBA" id="ARBA00022692"/>
    </source>
</evidence>
<evidence type="ECO:0000256" key="5">
    <source>
        <dbReference type="ARBA" id="ARBA00023136"/>
    </source>
</evidence>
<proteinExistence type="predicted"/>
<keyword evidence="3 6" id="KW-0812">Transmembrane</keyword>
<evidence type="ECO:0000313" key="8">
    <source>
        <dbReference type="EMBL" id="SNR28746.1"/>
    </source>
</evidence>
<keyword evidence="9" id="KW-1185">Reference proteome</keyword>
<dbReference type="Pfam" id="PF02656">
    <property type="entry name" value="DUF202"/>
    <property type="match status" value="1"/>
</dbReference>
<organism evidence="8 9">
    <name type="scientific">Actinoplanes regularis</name>
    <dbReference type="NCBI Taxonomy" id="52697"/>
    <lineage>
        <taxon>Bacteria</taxon>
        <taxon>Bacillati</taxon>
        <taxon>Actinomycetota</taxon>
        <taxon>Actinomycetes</taxon>
        <taxon>Micromonosporales</taxon>
        <taxon>Micromonosporaceae</taxon>
        <taxon>Actinoplanes</taxon>
    </lineage>
</organism>
<feature type="transmembrane region" description="Helical" evidence="6">
    <location>
        <begin position="53"/>
        <end position="74"/>
    </location>
</feature>
<evidence type="ECO:0000256" key="4">
    <source>
        <dbReference type="ARBA" id="ARBA00022989"/>
    </source>
</evidence>
<dbReference type="AlphaFoldDB" id="A0A238V3A5"/>
<feature type="domain" description="DUF202" evidence="7">
    <location>
        <begin position="44"/>
        <end position="111"/>
    </location>
</feature>
<name>A0A238V3A5_9ACTN</name>
<dbReference type="EMBL" id="FZNR01000001">
    <property type="protein sequence ID" value="SNR28746.1"/>
    <property type="molecule type" value="Genomic_DNA"/>
</dbReference>
<dbReference type="Proteomes" id="UP000198415">
    <property type="component" value="Unassembled WGS sequence"/>
</dbReference>
<dbReference type="InterPro" id="IPR052053">
    <property type="entry name" value="IM_YidH-like"/>
</dbReference>
<evidence type="ECO:0000259" key="7">
    <source>
        <dbReference type="Pfam" id="PF02656"/>
    </source>
</evidence>
<evidence type="ECO:0000256" key="6">
    <source>
        <dbReference type="SAM" id="Phobius"/>
    </source>
</evidence>
<gene>
    <name evidence="8" type="ORF">SAMN06264365_101596</name>
</gene>
<dbReference type="InterPro" id="IPR003807">
    <property type="entry name" value="DUF202"/>
</dbReference>
<dbReference type="PANTHER" id="PTHR34187:SF2">
    <property type="entry name" value="DUF202 DOMAIN-CONTAINING PROTEIN"/>
    <property type="match status" value="1"/>
</dbReference>
<dbReference type="PANTHER" id="PTHR34187">
    <property type="entry name" value="FGR18P"/>
    <property type="match status" value="1"/>
</dbReference>
<evidence type="ECO:0000256" key="1">
    <source>
        <dbReference type="ARBA" id="ARBA00004651"/>
    </source>
</evidence>
<accession>A0A238V3A5</accession>
<dbReference type="GO" id="GO:0005886">
    <property type="term" value="C:plasma membrane"/>
    <property type="evidence" value="ECO:0007669"/>
    <property type="project" value="UniProtKB-SubCell"/>
</dbReference>
<sequence length="148" mass="16074">MTKYAVSGATFSTDQVNNRQVFGGLKQWFDPESAHSEGTTPDYRFSLANERTFLAWIRTGLALIAGGLACAQFLPPLPIARLREIISIALLVLGGLVALRAVDHWARAERAMRLGVDLPRSRFPAILAIIVAIGAVVLVVTVLHRVLA</sequence>
<keyword evidence="2" id="KW-1003">Cell membrane</keyword>
<reference evidence="8 9" key="1">
    <citation type="submission" date="2017-06" db="EMBL/GenBank/DDBJ databases">
        <authorList>
            <person name="Kim H.J."/>
            <person name="Triplett B.A."/>
        </authorList>
    </citation>
    <scope>NUCLEOTIDE SEQUENCE [LARGE SCALE GENOMIC DNA]</scope>
    <source>
        <strain evidence="8 9">DSM 43151</strain>
    </source>
</reference>
<feature type="transmembrane region" description="Helical" evidence="6">
    <location>
        <begin position="80"/>
        <end position="102"/>
    </location>
</feature>
<keyword evidence="4 6" id="KW-1133">Transmembrane helix</keyword>
<feature type="transmembrane region" description="Helical" evidence="6">
    <location>
        <begin position="123"/>
        <end position="147"/>
    </location>
</feature>
<evidence type="ECO:0000313" key="9">
    <source>
        <dbReference type="Proteomes" id="UP000198415"/>
    </source>
</evidence>